<sequence>MNTSFFIAKVSNDSECGMLIAICDELGLATESKTYEGLTERVWEIAPEIAAENGIDISIETIISFQQNQTAKDRGSMLCKGSSVYPKLRTILHENGCMFVRHGKYSHAIWAYPPFDKYFTVPVTIISRVLANAILEQADVKQNI</sequence>
<dbReference type="Proteomes" id="UP000183287">
    <property type="component" value="Unassembled WGS sequence"/>
</dbReference>
<dbReference type="RefSeq" id="WP_083398634.1">
    <property type="nucleotide sequence ID" value="NZ_FOUB01000127.1"/>
</dbReference>
<protein>
    <recommendedName>
        <fullName evidence="1">DUF1902 domain-containing protein</fullName>
    </recommendedName>
</protein>
<evidence type="ECO:0000313" key="2">
    <source>
        <dbReference type="EMBL" id="SFN18837.1"/>
    </source>
</evidence>
<feature type="domain" description="DUF1902" evidence="1">
    <location>
        <begin position="6"/>
        <end position="68"/>
    </location>
</feature>
<name>A0A1I4WZ41_9PROT</name>
<evidence type="ECO:0000313" key="3">
    <source>
        <dbReference type="Proteomes" id="UP000183287"/>
    </source>
</evidence>
<dbReference type="OrthoDB" id="9811409at2"/>
<evidence type="ECO:0000259" key="1">
    <source>
        <dbReference type="Pfam" id="PF08972"/>
    </source>
</evidence>
<dbReference type="SUPFAM" id="SSF54786">
    <property type="entry name" value="YcfA/nrd intein domain"/>
    <property type="match status" value="1"/>
</dbReference>
<dbReference type="Gene3D" id="3.30.2390.10">
    <property type="entry name" value="TTHA1013-like"/>
    <property type="match status" value="1"/>
</dbReference>
<dbReference type="Pfam" id="PF08972">
    <property type="entry name" value="DUF1902"/>
    <property type="match status" value="1"/>
</dbReference>
<dbReference type="AlphaFoldDB" id="A0A1I4WZ41"/>
<organism evidence="2 3">
    <name type="scientific">Nitrosomonas communis</name>
    <dbReference type="NCBI Taxonomy" id="44574"/>
    <lineage>
        <taxon>Bacteria</taxon>
        <taxon>Pseudomonadati</taxon>
        <taxon>Pseudomonadota</taxon>
        <taxon>Betaproteobacteria</taxon>
        <taxon>Nitrosomonadales</taxon>
        <taxon>Nitrosomonadaceae</taxon>
        <taxon>Nitrosomonas</taxon>
    </lineage>
</organism>
<proteinExistence type="predicted"/>
<gene>
    <name evidence="2" type="ORF">SAMN05421863_11272</name>
</gene>
<keyword evidence="3" id="KW-1185">Reference proteome</keyword>
<reference evidence="3" key="1">
    <citation type="submission" date="2016-10" db="EMBL/GenBank/DDBJ databases">
        <authorList>
            <person name="Varghese N."/>
            <person name="Submissions S."/>
        </authorList>
    </citation>
    <scope>NUCLEOTIDE SEQUENCE [LARGE SCALE GENOMIC DNA]</scope>
    <source>
        <strain evidence="3">Nm44</strain>
    </source>
</reference>
<accession>A0A1I4WZ41</accession>
<dbReference type="InterPro" id="IPR015066">
    <property type="entry name" value="DUF1902"/>
</dbReference>
<dbReference type="EMBL" id="FOUB01000127">
    <property type="protein sequence ID" value="SFN18837.1"/>
    <property type="molecule type" value="Genomic_DNA"/>
</dbReference>